<reference evidence="1" key="1">
    <citation type="journal article" date="2014" name="Genome Biol.">
        <title>Transcriptome and methylome profiling reveals relics of genome dominance in the mesopolyploid Brassica oleracea.</title>
        <authorList>
            <person name="Parkin I.A."/>
            <person name="Koh C."/>
            <person name="Tang H."/>
            <person name="Robinson S.J."/>
            <person name="Kagale S."/>
            <person name="Clarke W.E."/>
            <person name="Town C.D."/>
            <person name="Nixon J."/>
            <person name="Krishnakumar V."/>
            <person name="Bidwell S.L."/>
            <person name="Denoeud F."/>
            <person name="Belcram H."/>
            <person name="Links M.G."/>
            <person name="Just J."/>
            <person name="Clarke C."/>
            <person name="Bender T."/>
            <person name="Huebert T."/>
            <person name="Mason A.S."/>
            <person name="Pires J.C."/>
            <person name="Barker G."/>
            <person name="Moore J."/>
            <person name="Walley P.G."/>
            <person name="Manoli S."/>
            <person name="Batley J."/>
            <person name="Edwards D."/>
            <person name="Nelson M.N."/>
            <person name="Wang X."/>
            <person name="Paterson A.H."/>
            <person name="King G."/>
            <person name="Bancroft I."/>
            <person name="Chalhoub B."/>
            <person name="Sharpe A.G."/>
        </authorList>
    </citation>
    <scope>NUCLEOTIDE SEQUENCE [LARGE SCALE GENOMIC DNA]</scope>
    <source>
        <strain evidence="1">cv. TO1000</strain>
    </source>
</reference>
<organism evidence="1 2">
    <name type="scientific">Brassica oleracea var. oleracea</name>
    <dbReference type="NCBI Taxonomy" id="109376"/>
    <lineage>
        <taxon>Eukaryota</taxon>
        <taxon>Viridiplantae</taxon>
        <taxon>Streptophyta</taxon>
        <taxon>Embryophyta</taxon>
        <taxon>Tracheophyta</taxon>
        <taxon>Spermatophyta</taxon>
        <taxon>Magnoliopsida</taxon>
        <taxon>eudicotyledons</taxon>
        <taxon>Gunneridae</taxon>
        <taxon>Pentapetalae</taxon>
        <taxon>rosids</taxon>
        <taxon>malvids</taxon>
        <taxon>Brassicales</taxon>
        <taxon>Brassicaceae</taxon>
        <taxon>Brassiceae</taxon>
        <taxon>Brassica</taxon>
    </lineage>
</organism>
<dbReference type="HOGENOM" id="CLU_2999293_0_0_1"/>
<dbReference type="AlphaFoldDB" id="A0A0D2ZXK9"/>
<dbReference type="Gramene" id="Bo05755s010.1">
    <property type="protein sequence ID" value="Bo05755s010.1"/>
    <property type="gene ID" value="Bo05755s010"/>
</dbReference>
<sequence length="57" mass="6713">MRRVLILIVSICTRSVHKRIVSQKMRPYLPIQGVEFSKSPEQQTFCINVQEACYLHH</sequence>
<keyword evidence="2" id="KW-1185">Reference proteome</keyword>
<dbReference type="Proteomes" id="UP000032141">
    <property type="component" value="Unassembled WGS sequence"/>
</dbReference>
<proteinExistence type="predicted"/>
<dbReference type="EnsemblPlants" id="Bo05755s010.1">
    <property type="protein sequence ID" value="Bo05755s010.1"/>
    <property type="gene ID" value="Bo05755s010"/>
</dbReference>
<protein>
    <submittedName>
        <fullName evidence="1">Uncharacterized protein</fullName>
    </submittedName>
</protein>
<reference evidence="1" key="2">
    <citation type="submission" date="2015-06" db="UniProtKB">
        <authorList>
            <consortium name="EnsemblPlants"/>
        </authorList>
    </citation>
    <scope>IDENTIFICATION</scope>
</reference>
<name>A0A0D2ZXK9_BRAOL</name>
<evidence type="ECO:0000313" key="1">
    <source>
        <dbReference type="EnsemblPlants" id="Bo05755s010.1"/>
    </source>
</evidence>
<accession>A0A0D2ZXK9</accession>
<evidence type="ECO:0000313" key="2">
    <source>
        <dbReference type="Proteomes" id="UP000032141"/>
    </source>
</evidence>